<dbReference type="RefSeq" id="WP_119360108.1">
    <property type="nucleotide sequence ID" value="NZ_QWKZ01000040.1"/>
</dbReference>
<evidence type="ECO:0000256" key="1">
    <source>
        <dbReference type="SAM" id="Phobius"/>
    </source>
</evidence>
<reference evidence="2 3" key="1">
    <citation type="submission" date="2018-08" db="EMBL/GenBank/DDBJ databases">
        <title>Meiothermus luteus KCTC 52599 genome sequencing project.</title>
        <authorList>
            <person name="Da Costa M.S."/>
            <person name="Albuquerque L."/>
            <person name="Raposo P."/>
            <person name="Froufe H.J.C."/>
            <person name="Barroso C.S."/>
            <person name="Egas C."/>
        </authorList>
    </citation>
    <scope>NUCLEOTIDE SEQUENCE [LARGE SCALE GENOMIC DNA]</scope>
    <source>
        <strain evidence="2 3">KCTC 52599</strain>
    </source>
</reference>
<evidence type="ECO:0000313" key="3">
    <source>
        <dbReference type="Proteomes" id="UP000265800"/>
    </source>
</evidence>
<dbReference type="EMBL" id="QWKZ01000040">
    <property type="protein sequence ID" value="RIH85786.1"/>
    <property type="molecule type" value="Genomic_DNA"/>
</dbReference>
<gene>
    <name evidence="2" type="ORF">Mlute_01477</name>
</gene>
<comment type="caution">
    <text evidence="2">The sequence shown here is derived from an EMBL/GenBank/DDBJ whole genome shotgun (WGS) entry which is preliminary data.</text>
</comment>
<evidence type="ECO:0000313" key="2">
    <source>
        <dbReference type="EMBL" id="RIH85786.1"/>
    </source>
</evidence>
<organism evidence="2 3">
    <name type="scientific">Meiothermus luteus</name>
    <dbReference type="NCBI Taxonomy" id="2026184"/>
    <lineage>
        <taxon>Bacteria</taxon>
        <taxon>Thermotogati</taxon>
        <taxon>Deinococcota</taxon>
        <taxon>Deinococci</taxon>
        <taxon>Thermales</taxon>
        <taxon>Thermaceae</taxon>
        <taxon>Meiothermus</taxon>
    </lineage>
</organism>
<keyword evidence="1" id="KW-0812">Transmembrane</keyword>
<name>A0A399EQH0_9DEIN</name>
<keyword evidence="1" id="KW-1133">Transmembrane helix</keyword>
<sequence length="93" mass="10112">MSPWFSLGLALYLANLLVGLLAQLGLGRLGVWHHLLYLAVFASAALALLLTREPWLLLTLACLSAFPRARPHTWLHPTLAVVGLVGYLLAAWG</sequence>
<feature type="transmembrane region" description="Helical" evidence="1">
    <location>
        <begin position="32"/>
        <end position="51"/>
    </location>
</feature>
<feature type="transmembrane region" description="Helical" evidence="1">
    <location>
        <begin position="72"/>
        <end position="92"/>
    </location>
</feature>
<dbReference type="Proteomes" id="UP000265800">
    <property type="component" value="Unassembled WGS sequence"/>
</dbReference>
<accession>A0A399EQH0</accession>
<dbReference type="AlphaFoldDB" id="A0A399EQH0"/>
<protein>
    <submittedName>
        <fullName evidence="2">Uncharacterized protein</fullName>
    </submittedName>
</protein>
<keyword evidence="1" id="KW-0472">Membrane</keyword>
<keyword evidence="3" id="KW-1185">Reference proteome</keyword>
<proteinExistence type="predicted"/>